<evidence type="ECO:0000313" key="2">
    <source>
        <dbReference type="EMBL" id="KLU92401.1"/>
    </source>
</evidence>
<dbReference type="PANTHER" id="PTHR22767">
    <property type="entry name" value="N-TERMINAL ACETYLTRANSFERASE-RELATED"/>
    <property type="match status" value="1"/>
</dbReference>
<evidence type="ECO:0000313" key="3">
    <source>
        <dbReference type="EnsemblFungi" id="MAPG_11347T0"/>
    </source>
</evidence>
<dbReference type="OMA" id="WKRREHQ"/>
<dbReference type="EMBL" id="GL876980">
    <property type="protein sequence ID" value="KLU92401.1"/>
    <property type="molecule type" value="Genomic_DNA"/>
</dbReference>
<reference evidence="3" key="4">
    <citation type="journal article" date="2015" name="G3 (Bethesda)">
        <title>Genome sequences of three phytopathogenic species of the Magnaporthaceae family of fungi.</title>
        <authorList>
            <person name="Okagaki L.H."/>
            <person name="Nunes C.C."/>
            <person name="Sailsbery J."/>
            <person name="Clay B."/>
            <person name="Brown D."/>
            <person name="John T."/>
            <person name="Oh Y."/>
            <person name="Young N."/>
            <person name="Fitzgerald M."/>
            <person name="Haas B.J."/>
            <person name="Zeng Q."/>
            <person name="Young S."/>
            <person name="Adiconis X."/>
            <person name="Fan L."/>
            <person name="Levin J.Z."/>
            <person name="Mitchell T.K."/>
            <person name="Okubara P.A."/>
            <person name="Farman M.L."/>
            <person name="Kohn L.M."/>
            <person name="Birren B."/>
            <person name="Ma L.-J."/>
            <person name="Dean R.A."/>
        </authorList>
    </citation>
    <scope>NUCLEOTIDE SEQUENCE</scope>
    <source>
        <strain evidence="3">ATCC 64411 / 73-15</strain>
    </source>
</reference>
<dbReference type="Proteomes" id="UP000011715">
    <property type="component" value="Unassembled WGS sequence"/>
</dbReference>
<dbReference type="EMBL" id="ADBL01002794">
    <property type="status" value="NOT_ANNOTATED_CDS"/>
    <property type="molecule type" value="Genomic_DNA"/>
</dbReference>
<reference evidence="3" key="5">
    <citation type="submission" date="2015-06" db="UniProtKB">
        <authorList>
            <consortium name="EnsemblFungi"/>
        </authorList>
    </citation>
    <scope>IDENTIFICATION</scope>
    <source>
        <strain evidence="3">ATCC 64411</strain>
    </source>
</reference>
<accession>A0A0C4EF12</accession>
<dbReference type="Pfam" id="PF09797">
    <property type="entry name" value="NatB_MDM20"/>
    <property type="match status" value="1"/>
</dbReference>
<dbReference type="OrthoDB" id="1874341at2759"/>
<sequence>MAMNEPYYRPALKSSVDIQLQTAFSDGNWPTVVRLADKRAKVLGDPYYDAVKACAESMLDGPLERCAALILMDSLVRAGTAPKEAEALELLEWACRDMRGSFSYPDTLGTLRARWVKANPRSPAAPLSLRACIQNWDLVNAQQIAAILDKSSSSPSQRHYMYWSILLTYMLSTSDDHCPKEKQKIYNMLAMRQLERAAEITETNPDANANGADGKNLDRGLRTDEEVVFYYRLLACHSSPDEFLKRMRSPTLGAFKQFDEGRKHLLLEALSVFERRGQWEAAFEFCLHALQRKEEDGSPSFLAADWVVWRLFITAAGRLPNQDEAFAKVQTLLSTFADAVKSRKVSPMYTKNIGLALVELAFRLPEHGLESPADGPTPATPRVVQLALFLEQHGREVSAMDDVKAYVERLSFQEARYLVDDVLMKRIFAKQPSPQLSALYVKLRYFLASCPQILAHVPSAVTSSQIHPALRCKYCSATCTGTECHDCLGVIAGLALDLYTENEKQNADQSRQESDRDPNVDLALVVAMCLLRLAGFRPGSMRQPRLQKTIAPLILQAVVVLDTQLEKTPNQPPLRLFLAQLYLLLGCASRAYEIWKPLGVKRTIHDALSPLLFDRISTISPGLFNGPKPLMESLRMHYAYSLKDPSPIKIWDAFDSGSYSSVLEVTEYSDRLRRSCTLVMAIVEERRAARALGGRQDDLDDIPFLDGIFDDTELVTAIDHGSVPDFESSLTPRLAQSLGVGPPPSDTRSHLSLLGEEFLQLCTVTTSKDFKPTKPNDTADNEFVFLSERLAAVHESLTRFMHLEDTASLLTSAEESYYNTLTLLSGAMMVSLATARGEEMSISFATSVAALKTALAALRSAASPPEALSLDIALVEHATIGHLSDPHTMAMIREAALAVRLGASLVIGHHDSQQARDRTGKTSLHKDAVAEMKSLVKLASQMLNDVKEKIKLIKSELAEPDCRDNVVRWTYGEGGDGAVQEPSKSVFDAIGGRTAVEAWAGKVVESWREGIKGWSMVKME</sequence>
<dbReference type="InterPro" id="IPR019183">
    <property type="entry name" value="NAA25_NatB_aux_su"/>
</dbReference>
<evidence type="ECO:0000313" key="4">
    <source>
        <dbReference type="Proteomes" id="UP000011715"/>
    </source>
</evidence>
<dbReference type="EnsemblFungi" id="MAPG_11347T0">
    <property type="protein sequence ID" value="MAPG_11347T0"/>
    <property type="gene ID" value="MAPG_11347"/>
</dbReference>
<proteinExistence type="inferred from homology"/>
<dbReference type="AlphaFoldDB" id="A0A0C4EF12"/>
<evidence type="ECO:0008006" key="5">
    <source>
        <dbReference type="Google" id="ProtNLM"/>
    </source>
</evidence>
<evidence type="ECO:0000256" key="1">
    <source>
        <dbReference type="ARBA" id="ARBA00006298"/>
    </source>
</evidence>
<name>A0A0C4EF12_MAGP6</name>
<dbReference type="GO" id="GO:0031416">
    <property type="term" value="C:NatB complex"/>
    <property type="evidence" value="ECO:0007669"/>
    <property type="project" value="TreeGrafter"/>
</dbReference>
<dbReference type="PANTHER" id="PTHR22767:SF3">
    <property type="entry name" value="N-ALPHA-ACETYLTRANSFERASE 25, NATB AUXILIARY SUBUNIT"/>
    <property type="match status" value="1"/>
</dbReference>
<dbReference type="STRING" id="644358.A0A0C4EF12"/>
<organism evidence="3 4">
    <name type="scientific">Magnaporthiopsis poae (strain ATCC 64411 / 73-15)</name>
    <name type="common">Kentucky bluegrass fungus</name>
    <name type="synonym">Magnaporthe poae</name>
    <dbReference type="NCBI Taxonomy" id="644358"/>
    <lineage>
        <taxon>Eukaryota</taxon>
        <taxon>Fungi</taxon>
        <taxon>Dikarya</taxon>
        <taxon>Ascomycota</taxon>
        <taxon>Pezizomycotina</taxon>
        <taxon>Sordariomycetes</taxon>
        <taxon>Sordariomycetidae</taxon>
        <taxon>Magnaporthales</taxon>
        <taxon>Magnaporthaceae</taxon>
        <taxon>Magnaporthiopsis</taxon>
    </lineage>
</organism>
<reference evidence="2" key="3">
    <citation type="submission" date="2011-03" db="EMBL/GenBank/DDBJ databases">
        <title>Annotation of Magnaporthe poae ATCC 64411.</title>
        <authorList>
            <person name="Ma L.-J."/>
            <person name="Dead R."/>
            <person name="Young S.K."/>
            <person name="Zeng Q."/>
            <person name="Gargeya S."/>
            <person name="Fitzgerald M."/>
            <person name="Haas B."/>
            <person name="Abouelleil A."/>
            <person name="Alvarado L."/>
            <person name="Arachchi H.M."/>
            <person name="Berlin A."/>
            <person name="Brown A."/>
            <person name="Chapman S.B."/>
            <person name="Chen Z."/>
            <person name="Dunbar C."/>
            <person name="Freedman E."/>
            <person name="Gearin G."/>
            <person name="Gellesch M."/>
            <person name="Goldberg J."/>
            <person name="Griggs A."/>
            <person name="Gujja S."/>
            <person name="Heiman D."/>
            <person name="Howarth C."/>
            <person name="Larson L."/>
            <person name="Lui A."/>
            <person name="MacDonald P.J.P."/>
            <person name="Mehta T."/>
            <person name="Montmayeur A."/>
            <person name="Murphy C."/>
            <person name="Neiman D."/>
            <person name="Pearson M."/>
            <person name="Priest M."/>
            <person name="Roberts A."/>
            <person name="Saif S."/>
            <person name="Shea T."/>
            <person name="Shenoy N."/>
            <person name="Sisk P."/>
            <person name="Stolte C."/>
            <person name="Sykes S."/>
            <person name="Yandava C."/>
            <person name="Wortman J."/>
            <person name="Nusbaum C."/>
            <person name="Birren B."/>
        </authorList>
    </citation>
    <scope>NUCLEOTIDE SEQUENCE</scope>
    <source>
        <strain evidence="2">ATCC 64411</strain>
    </source>
</reference>
<dbReference type="VEuPathDB" id="FungiDB:MAPG_11347"/>
<comment type="similarity">
    <text evidence="1">Belongs to the MDM20/NAA25 family.</text>
</comment>
<reference evidence="2" key="1">
    <citation type="submission" date="2010-05" db="EMBL/GenBank/DDBJ databases">
        <title>The Genome Sequence of Magnaporthe poae strain ATCC 64411.</title>
        <authorList>
            <consortium name="The Broad Institute Genome Sequencing Platform"/>
            <consortium name="Broad Institute Genome Sequencing Center for Infectious Disease"/>
            <person name="Ma L.-J."/>
            <person name="Dead R."/>
            <person name="Young S."/>
            <person name="Zeng Q."/>
            <person name="Koehrsen M."/>
            <person name="Alvarado L."/>
            <person name="Berlin A."/>
            <person name="Chapman S.B."/>
            <person name="Chen Z."/>
            <person name="Freedman E."/>
            <person name="Gellesch M."/>
            <person name="Goldberg J."/>
            <person name="Griggs A."/>
            <person name="Gujja S."/>
            <person name="Heilman E.R."/>
            <person name="Heiman D."/>
            <person name="Hepburn T."/>
            <person name="Howarth C."/>
            <person name="Jen D."/>
            <person name="Larson L."/>
            <person name="Mehta T."/>
            <person name="Neiman D."/>
            <person name="Pearson M."/>
            <person name="Roberts A."/>
            <person name="Saif S."/>
            <person name="Shea T."/>
            <person name="Shenoy N."/>
            <person name="Sisk P."/>
            <person name="Stolte C."/>
            <person name="Sykes S."/>
            <person name="Walk T."/>
            <person name="White J."/>
            <person name="Yandava C."/>
            <person name="Haas B."/>
            <person name="Nusbaum C."/>
            <person name="Birren B."/>
        </authorList>
    </citation>
    <scope>NUCLEOTIDE SEQUENCE</scope>
    <source>
        <strain evidence="2">ATCC 64411</strain>
    </source>
</reference>
<protein>
    <recommendedName>
        <fullName evidence="5">N-acetyltransferase B complex non catalytic subunit</fullName>
    </recommendedName>
</protein>
<dbReference type="eggNOG" id="ENOG502SZCE">
    <property type="taxonomic scope" value="Eukaryota"/>
</dbReference>
<reference evidence="4" key="2">
    <citation type="submission" date="2010-05" db="EMBL/GenBank/DDBJ databases">
        <title>The genome sequence of Magnaporthe poae strain ATCC 64411.</title>
        <authorList>
            <person name="Ma L.-J."/>
            <person name="Dead R."/>
            <person name="Young S."/>
            <person name="Zeng Q."/>
            <person name="Koehrsen M."/>
            <person name="Alvarado L."/>
            <person name="Berlin A."/>
            <person name="Chapman S.B."/>
            <person name="Chen Z."/>
            <person name="Freedman E."/>
            <person name="Gellesch M."/>
            <person name="Goldberg J."/>
            <person name="Griggs A."/>
            <person name="Gujja S."/>
            <person name="Heilman E.R."/>
            <person name="Heiman D."/>
            <person name="Hepburn T."/>
            <person name="Howarth C."/>
            <person name="Jen D."/>
            <person name="Larson L."/>
            <person name="Mehta T."/>
            <person name="Neiman D."/>
            <person name="Pearson M."/>
            <person name="Roberts A."/>
            <person name="Saif S."/>
            <person name="Shea T."/>
            <person name="Shenoy N."/>
            <person name="Sisk P."/>
            <person name="Stolte C."/>
            <person name="Sykes S."/>
            <person name="Walk T."/>
            <person name="White J."/>
            <person name="Yandava C."/>
            <person name="Haas B."/>
            <person name="Nusbaum C."/>
            <person name="Birren B."/>
        </authorList>
    </citation>
    <scope>NUCLEOTIDE SEQUENCE [LARGE SCALE GENOMIC DNA]</scope>
    <source>
        <strain evidence="4">ATCC 64411 / 73-15</strain>
    </source>
</reference>
<keyword evidence="4" id="KW-1185">Reference proteome</keyword>
<gene>
    <name evidence="2" type="ORF">MAPG_11347</name>
</gene>